<dbReference type="SUPFAM" id="SSF50715">
    <property type="entry name" value="Ribosomal protein L25-like"/>
    <property type="match status" value="1"/>
</dbReference>
<dbReference type="Proteomes" id="UP001501523">
    <property type="component" value="Unassembled WGS sequence"/>
</dbReference>
<dbReference type="RefSeq" id="WP_343793337.1">
    <property type="nucleotide sequence ID" value="NZ_BAAAEU010000025.1"/>
</dbReference>
<evidence type="ECO:0000259" key="8">
    <source>
        <dbReference type="Pfam" id="PF14693"/>
    </source>
</evidence>
<keyword evidence="3 5" id="KW-0689">Ribosomal protein</keyword>
<dbReference type="Gene3D" id="2.40.240.10">
    <property type="entry name" value="Ribosomal Protein L25, Chain P"/>
    <property type="match status" value="1"/>
</dbReference>
<dbReference type="InterPro" id="IPR011035">
    <property type="entry name" value="Ribosomal_bL25/Gln-tRNA_synth"/>
</dbReference>
<sequence>MAKTHEIKVEKRNDEGKGASRRLRRAGFVPAIVYGGEVKPVSIQLLHNDVWHASQNEWFYSSILDLSLGGDVQKVLLRDMQRHPFKQLVLHLDFQRVNENEAIRVRVPLHFMNQEASPAGKTSGVVITHEMNEVEISCLPKDLPEYIEIDLSALKTDEIVHLSDLKLPAGVEIPELRFGKEHDHAVVVAKEVREEVEAAPVAAEGEAAAAAPAGATAAAAPAKKDEKK</sequence>
<evidence type="ECO:0000259" key="7">
    <source>
        <dbReference type="Pfam" id="PF01386"/>
    </source>
</evidence>
<comment type="similarity">
    <text evidence="5">Belongs to the bacterial ribosomal protein bL25 family. CTC subfamily.</text>
</comment>
<dbReference type="Gene3D" id="2.170.120.20">
    <property type="entry name" value="Ribosomal protein L25, beta domain"/>
    <property type="match status" value="1"/>
</dbReference>
<comment type="caution">
    <text evidence="9">The sequence shown here is derived from an EMBL/GenBank/DDBJ whole genome shotgun (WGS) entry which is preliminary data.</text>
</comment>
<dbReference type="InterPro" id="IPR020057">
    <property type="entry name" value="Ribosomal_bL25_b-dom"/>
</dbReference>
<evidence type="ECO:0000256" key="1">
    <source>
        <dbReference type="ARBA" id="ARBA00022730"/>
    </source>
</evidence>
<dbReference type="GO" id="GO:0005840">
    <property type="term" value="C:ribosome"/>
    <property type="evidence" value="ECO:0007669"/>
    <property type="project" value="UniProtKB-KW"/>
</dbReference>
<keyword evidence="1 5" id="KW-0699">rRNA-binding</keyword>
<dbReference type="InterPro" id="IPR029751">
    <property type="entry name" value="Ribosomal_L25_dom"/>
</dbReference>
<feature type="domain" description="Large ribosomal subunit protein bL25 L25" evidence="7">
    <location>
        <begin position="7"/>
        <end position="94"/>
    </location>
</feature>
<feature type="region of interest" description="Disordered" evidence="6">
    <location>
        <begin position="200"/>
        <end position="228"/>
    </location>
</feature>
<gene>
    <name evidence="5" type="primary">rplY</name>
    <name evidence="5" type="synonym">ctc</name>
    <name evidence="9" type="ORF">GCM10009105_33730</name>
</gene>
<keyword evidence="2 5" id="KW-0694">RNA-binding</keyword>
<feature type="compositionally biased region" description="Low complexity" evidence="6">
    <location>
        <begin position="200"/>
        <end position="221"/>
    </location>
</feature>
<dbReference type="Pfam" id="PF14693">
    <property type="entry name" value="Ribosomal_TL5_C"/>
    <property type="match status" value="1"/>
</dbReference>
<dbReference type="HAMAP" id="MF_01334">
    <property type="entry name" value="Ribosomal_bL25_CTC"/>
    <property type="match status" value="1"/>
</dbReference>
<dbReference type="PANTHER" id="PTHR33284">
    <property type="entry name" value="RIBOSOMAL PROTEIN L25/GLN-TRNA SYNTHETASE, ANTI-CODON-BINDING DOMAIN-CONTAINING PROTEIN"/>
    <property type="match status" value="1"/>
</dbReference>
<keyword evidence="10" id="KW-1185">Reference proteome</keyword>
<dbReference type="EMBL" id="BAAAEU010000025">
    <property type="protein sequence ID" value="GAA0722557.1"/>
    <property type="molecule type" value="Genomic_DNA"/>
</dbReference>
<dbReference type="InterPro" id="IPR001021">
    <property type="entry name" value="Ribosomal_bL25_long"/>
</dbReference>
<dbReference type="NCBIfam" id="NF004130">
    <property type="entry name" value="PRK05618.1-5"/>
    <property type="match status" value="1"/>
</dbReference>
<dbReference type="InterPro" id="IPR020930">
    <property type="entry name" value="Ribosomal_uL5_bac-type"/>
</dbReference>
<evidence type="ECO:0000256" key="2">
    <source>
        <dbReference type="ARBA" id="ARBA00022884"/>
    </source>
</evidence>
<protein>
    <recommendedName>
        <fullName evidence="5">Large ribosomal subunit protein bL25</fullName>
    </recommendedName>
    <alternativeName>
        <fullName evidence="5">General stress protein CTC</fullName>
    </alternativeName>
</protein>
<dbReference type="HAMAP" id="MF_01336">
    <property type="entry name" value="Ribosomal_bL25"/>
    <property type="match status" value="1"/>
</dbReference>
<proteinExistence type="inferred from homology"/>
<dbReference type="InterPro" id="IPR020056">
    <property type="entry name" value="Rbsml_bL25/Gln-tRNA_synth_N"/>
</dbReference>
<reference evidence="9 10" key="1">
    <citation type="journal article" date="2019" name="Int. J. Syst. Evol. Microbiol.">
        <title>The Global Catalogue of Microorganisms (GCM) 10K type strain sequencing project: providing services to taxonomists for standard genome sequencing and annotation.</title>
        <authorList>
            <consortium name="The Broad Institute Genomics Platform"/>
            <consortium name="The Broad Institute Genome Sequencing Center for Infectious Disease"/>
            <person name="Wu L."/>
            <person name="Ma J."/>
        </authorList>
    </citation>
    <scope>NUCLEOTIDE SEQUENCE [LARGE SCALE GENOMIC DNA]</scope>
    <source>
        <strain evidence="9 10">JCM 15421</strain>
    </source>
</reference>
<dbReference type="Pfam" id="PF01386">
    <property type="entry name" value="Ribosomal_L25p"/>
    <property type="match status" value="1"/>
</dbReference>
<evidence type="ECO:0000256" key="5">
    <source>
        <dbReference type="HAMAP-Rule" id="MF_01334"/>
    </source>
</evidence>
<dbReference type="PANTHER" id="PTHR33284:SF1">
    <property type="entry name" value="RIBOSOMAL PROTEIN L25_GLN-TRNA SYNTHETASE, ANTI-CODON-BINDING DOMAIN-CONTAINING PROTEIN"/>
    <property type="match status" value="1"/>
</dbReference>
<dbReference type="NCBIfam" id="NF004612">
    <property type="entry name" value="PRK05943.1"/>
    <property type="match status" value="1"/>
</dbReference>
<accession>A0ABN1IWC3</accession>
<dbReference type="InterPro" id="IPR020055">
    <property type="entry name" value="Ribosomal_bL25_short"/>
</dbReference>
<comment type="subunit">
    <text evidence="5">Part of the 50S ribosomal subunit; part of the 5S rRNA/L5/L18/L25 subcomplex. Contacts the 5S rRNA. Binds to the 5S rRNA independently of L5 and L18.</text>
</comment>
<keyword evidence="4 5" id="KW-0687">Ribonucleoprotein</keyword>
<feature type="domain" description="Large ribosomal subunit protein bL25 beta" evidence="8">
    <location>
        <begin position="103"/>
        <end position="187"/>
    </location>
</feature>
<evidence type="ECO:0000313" key="9">
    <source>
        <dbReference type="EMBL" id="GAA0722557.1"/>
    </source>
</evidence>
<dbReference type="NCBIfam" id="TIGR00731">
    <property type="entry name" value="bL25_bact_ctc"/>
    <property type="match status" value="1"/>
</dbReference>
<name>A0ABN1IWC3_9GAMM</name>
<evidence type="ECO:0000256" key="3">
    <source>
        <dbReference type="ARBA" id="ARBA00022980"/>
    </source>
</evidence>
<comment type="function">
    <text evidence="5">This is one of the proteins that binds to the 5S RNA in the ribosome where it forms part of the central protuberance.</text>
</comment>
<dbReference type="NCBIfam" id="NF004128">
    <property type="entry name" value="PRK05618.1-2"/>
    <property type="match status" value="1"/>
</dbReference>
<evidence type="ECO:0000256" key="4">
    <source>
        <dbReference type="ARBA" id="ARBA00023274"/>
    </source>
</evidence>
<dbReference type="InterPro" id="IPR037121">
    <property type="entry name" value="Ribosomal_bL25_C"/>
</dbReference>
<evidence type="ECO:0000256" key="6">
    <source>
        <dbReference type="SAM" id="MobiDB-lite"/>
    </source>
</evidence>
<evidence type="ECO:0000313" key="10">
    <source>
        <dbReference type="Proteomes" id="UP001501523"/>
    </source>
</evidence>
<organism evidence="9 10">
    <name type="scientific">Dokdonella soli</name>
    <dbReference type="NCBI Taxonomy" id="529810"/>
    <lineage>
        <taxon>Bacteria</taxon>
        <taxon>Pseudomonadati</taxon>
        <taxon>Pseudomonadota</taxon>
        <taxon>Gammaproteobacteria</taxon>
        <taxon>Lysobacterales</taxon>
        <taxon>Rhodanobacteraceae</taxon>
        <taxon>Dokdonella</taxon>
    </lineage>
</organism>
<dbReference type="CDD" id="cd00495">
    <property type="entry name" value="Ribosomal_L25_TL5_CTC"/>
    <property type="match status" value="1"/>
</dbReference>